<dbReference type="Gene3D" id="3.20.10.10">
    <property type="entry name" value="D-amino Acid Aminotransferase, subunit A, domain 2"/>
    <property type="match status" value="1"/>
</dbReference>
<dbReference type="Pfam" id="PF01063">
    <property type="entry name" value="Aminotran_4"/>
    <property type="match status" value="1"/>
</dbReference>
<dbReference type="OrthoDB" id="9805628at2"/>
<dbReference type="PANTHER" id="PTHR42743">
    <property type="entry name" value="AMINO-ACID AMINOTRANSFERASE"/>
    <property type="match status" value="1"/>
</dbReference>
<gene>
    <name evidence="11" type="ORF">AW736_25330</name>
</gene>
<dbReference type="SUPFAM" id="SSF56752">
    <property type="entry name" value="D-aminoacid aminotransferase-like PLP-dependent enzymes"/>
    <property type="match status" value="1"/>
</dbReference>
<evidence type="ECO:0000256" key="8">
    <source>
        <dbReference type="ARBA" id="ARBA00048212"/>
    </source>
</evidence>
<sequence length="305" mass="33659">MSKYIQANTNGRLHPASEPSISPLNRGFLYGDAIYEVWRTYHGVIFGWEEHWARLERSAAALHMPLPFSRAQILGEIKRAVTEFRRHIPGTGDVYIRLQVTRGGGAIGLDTALAANPDFIILIQENTLYSGEKFRAGLSLSLARDYRRNAREALNPAWKTGNYLNNILCLREARLRGADEVVILNLAGEITEAAVCNIAFVRDGAVLTPPVGAGILAGITRGILLEKVAPALGIPAREERIMPEDIARMDECFLLSSTKDLTPVSSIDDHRYKLDDARSVTLKLKQGFADYARAHAAAHPELGVY</sequence>
<dbReference type="STRING" id="1184151.AW736_25330"/>
<dbReference type="RefSeq" id="WP_068773078.1">
    <property type="nucleotide sequence ID" value="NZ_CP109796.1"/>
</dbReference>
<keyword evidence="11" id="KW-0032">Aminotransferase</keyword>
<evidence type="ECO:0000313" key="11">
    <source>
        <dbReference type="EMBL" id="OAM87022.1"/>
    </source>
</evidence>
<accession>A0A178IAG7</accession>
<dbReference type="Gene3D" id="3.30.470.10">
    <property type="match status" value="1"/>
</dbReference>
<dbReference type="InterPro" id="IPR001544">
    <property type="entry name" value="Aminotrans_IV"/>
</dbReference>
<comment type="caution">
    <text evidence="11">The sequence shown here is derived from an EMBL/GenBank/DDBJ whole genome shotgun (WGS) entry which is preliminary data.</text>
</comment>
<reference evidence="11 12" key="1">
    <citation type="submission" date="2016-01" db="EMBL/GenBank/DDBJ databases">
        <title>High potential of lignocellulose degradation of a new Verrucomicrobia species.</title>
        <authorList>
            <person name="Wang Y."/>
            <person name="Shi Y."/>
            <person name="Qiu Z."/>
            <person name="Liu S."/>
            <person name="Yang H."/>
        </authorList>
    </citation>
    <scope>NUCLEOTIDE SEQUENCE [LARGE SCALE GENOMIC DNA]</scope>
    <source>
        <strain evidence="11 12">TSB47</strain>
    </source>
</reference>
<evidence type="ECO:0000256" key="9">
    <source>
        <dbReference type="ARBA" id="ARBA00048798"/>
    </source>
</evidence>
<evidence type="ECO:0000313" key="12">
    <source>
        <dbReference type="Proteomes" id="UP000078486"/>
    </source>
</evidence>
<evidence type="ECO:0000256" key="6">
    <source>
        <dbReference type="ARBA" id="ARBA00013053"/>
    </source>
</evidence>
<dbReference type="CDD" id="cd00449">
    <property type="entry name" value="PLPDE_IV"/>
    <property type="match status" value="1"/>
</dbReference>
<dbReference type="AlphaFoldDB" id="A0A178IAG7"/>
<dbReference type="EC" id="2.6.1.42" evidence="6"/>
<dbReference type="GO" id="GO:0004084">
    <property type="term" value="F:branched-chain-amino-acid transaminase activity"/>
    <property type="evidence" value="ECO:0007669"/>
    <property type="project" value="UniProtKB-EC"/>
</dbReference>
<comment type="cofactor">
    <cofactor evidence="1">
        <name>pyridoxal 5'-phosphate</name>
        <dbReference type="ChEBI" id="CHEBI:597326"/>
    </cofactor>
</comment>
<dbReference type="PANTHER" id="PTHR42743:SF11">
    <property type="entry name" value="AMINODEOXYCHORISMATE LYASE"/>
    <property type="match status" value="1"/>
</dbReference>
<evidence type="ECO:0000256" key="1">
    <source>
        <dbReference type="ARBA" id="ARBA00001933"/>
    </source>
</evidence>
<comment type="catalytic activity">
    <reaction evidence="10">
        <text>L-leucine + 2-oxoglutarate = 4-methyl-2-oxopentanoate + L-glutamate</text>
        <dbReference type="Rhea" id="RHEA:18321"/>
        <dbReference type="ChEBI" id="CHEBI:16810"/>
        <dbReference type="ChEBI" id="CHEBI:17865"/>
        <dbReference type="ChEBI" id="CHEBI:29985"/>
        <dbReference type="ChEBI" id="CHEBI:57427"/>
        <dbReference type="EC" id="2.6.1.42"/>
    </reaction>
</comment>
<comment type="catalytic activity">
    <reaction evidence="8">
        <text>L-valine + 2-oxoglutarate = 3-methyl-2-oxobutanoate + L-glutamate</text>
        <dbReference type="Rhea" id="RHEA:24813"/>
        <dbReference type="ChEBI" id="CHEBI:11851"/>
        <dbReference type="ChEBI" id="CHEBI:16810"/>
        <dbReference type="ChEBI" id="CHEBI:29985"/>
        <dbReference type="ChEBI" id="CHEBI:57762"/>
        <dbReference type="EC" id="2.6.1.42"/>
    </reaction>
</comment>
<dbReference type="InterPro" id="IPR050571">
    <property type="entry name" value="Class-IV_PLP-Dep_Aminotrnsfr"/>
</dbReference>
<keyword evidence="11" id="KW-0808">Transferase</keyword>
<protein>
    <recommendedName>
        <fullName evidence="6">branched-chain-amino-acid transaminase</fullName>
        <ecNumber evidence="6">2.6.1.42</ecNumber>
    </recommendedName>
</protein>
<comment type="pathway">
    <text evidence="4">Amino-acid biosynthesis; L-leucine biosynthesis; L-leucine from 3-methyl-2-oxobutanoate: step 4/4.</text>
</comment>
<dbReference type="GO" id="GO:0008652">
    <property type="term" value="P:amino acid biosynthetic process"/>
    <property type="evidence" value="ECO:0007669"/>
    <property type="project" value="UniProtKB-ARBA"/>
</dbReference>
<comment type="similarity">
    <text evidence="5">Belongs to the class-IV pyridoxal-phosphate-dependent aminotransferase family.</text>
</comment>
<comment type="pathway">
    <text evidence="3">Amino-acid biosynthesis; L-valine biosynthesis; L-valine from pyruvate: step 4/4.</text>
</comment>
<dbReference type="Proteomes" id="UP000078486">
    <property type="component" value="Unassembled WGS sequence"/>
</dbReference>
<dbReference type="EMBL" id="LRRQ01000189">
    <property type="protein sequence ID" value="OAM87022.1"/>
    <property type="molecule type" value="Genomic_DNA"/>
</dbReference>
<keyword evidence="7" id="KW-0663">Pyridoxal phosphate</keyword>
<comment type="catalytic activity">
    <reaction evidence="9">
        <text>L-isoleucine + 2-oxoglutarate = (S)-3-methyl-2-oxopentanoate + L-glutamate</text>
        <dbReference type="Rhea" id="RHEA:24801"/>
        <dbReference type="ChEBI" id="CHEBI:16810"/>
        <dbReference type="ChEBI" id="CHEBI:29985"/>
        <dbReference type="ChEBI" id="CHEBI:35146"/>
        <dbReference type="ChEBI" id="CHEBI:58045"/>
        <dbReference type="EC" id="2.6.1.42"/>
    </reaction>
</comment>
<evidence type="ECO:0000256" key="5">
    <source>
        <dbReference type="ARBA" id="ARBA00009320"/>
    </source>
</evidence>
<comment type="pathway">
    <text evidence="2">Amino-acid biosynthesis; L-isoleucine biosynthesis; L-isoleucine from 2-oxobutanoate: step 4/4.</text>
</comment>
<keyword evidence="12" id="KW-1185">Reference proteome</keyword>
<evidence type="ECO:0000256" key="2">
    <source>
        <dbReference type="ARBA" id="ARBA00004824"/>
    </source>
</evidence>
<evidence type="ECO:0000256" key="7">
    <source>
        <dbReference type="ARBA" id="ARBA00022898"/>
    </source>
</evidence>
<dbReference type="InterPro" id="IPR043132">
    <property type="entry name" value="BCAT-like_C"/>
</dbReference>
<proteinExistence type="inferred from homology"/>
<dbReference type="GO" id="GO:0046394">
    <property type="term" value="P:carboxylic acid biosynthetic process"/>
    <property type="evidence" value="ECO:0007669"/>
    <property type="project" value="UniProtKB-ARBA"/>
</dbReference>
<dbReference type="FunFam" id="3.20.10.10:FF:000002">
    <property type="entry name" value="D-alanine aminotransferase"/>
    <property type="match status" value="1"/>
</dbReference>
<organism evidence="11 12">
    <name type="scientific">Termitidicoccus mucosus</name>
    <dbReference type="NCBI Taxonomy" id="1184151"/>
    <lineage>
        <taxon>Bacteria</taxon>
        <taxon>Pseudomonadati</taxon>
        <taxon>Verrucomicrobiota</taxon>
        <taxon>Opitutia</taxon>
        <taxon>Opitutales</taxon>
        <taxon>Opitutaceae</taxon>
        <taxon>Termitidicoccus</taxon>
    </lineage>
</organism>
<dbReference type="InterPro" id="IPR043131">
    <property type="entry name" value="BCAT-like_N"/>
</dbReference>
<dbReference type="InterPro" id="IPR036038">
    <property type="entry name" value="Aminotransferase-like"/>
</dbReference>
<evidence type="ECO:0000256" key="10">
    <source>
        <dbReference type="ARBA" id="ARBA00049229"/>
    </source>
</evidence>
<evidence type="ECO:0000256" key="3">
    <source>
        <dbReference type="ARBA" id="ARBA00004931"/>
    </source>
</evidence>
<name>A0A178IAG7_9BACT</name>
<evidence type="ECO:0000256" key="4">
    <source>
        <dbReference type="ARBA" id="ARBA00005072"/>
    </source>
</evidence>